<feature type="domain" description="GMP phosphodiesterase delta subunit" evidence="2">
    <location>
        <begin position="9"/>
        <end position="63"/>
    </location>
</feature>
<evidence type="ECO:0000259" key="2">
    <source>
        <dbReference type="Pfam" id="PF05351"/>
    </source>
</evidence>
<dbReference type="EMBL" id="CDMZ01002985">
    <property type="protein sequence ID" value="CEM44668.1"/>
    <property type="molecule type" value="Genomic_DNA"/>
</dbReference>
<evidence type="ECO:0000256" key="1">
    <source>
        <dbReference type="ARBA" id="ARBA00008102"/>
    </source>
</evidence>
<dbReference type="PANTHER" id="PTHR12976:SF0">
    <property type="entry name" value="RETINAL ROD RHODOPSIN-SENSITIVE CGMP 3',5'-CYCLIC PHOSPHODIESTERASE SUBUNIT DELTA"/>
    <property type="match status" value="1"/>
</dbReference>
<dbReference type="Gene3D" id="2.70.50.40">
    <property type="entry name" value="GMP phosphodiesterase, delta subunit"/>
    <property type="match status" value="1"/>
</dbReference>
<dbReference type="SUPFAM" id="SSF81296">
    <property type="entry name" value="E set domains"/>
    <property type="match status" value="1"/>
</dbReference>
<dbReference type="GO" id="GO:0005737">
    <property type="term" value="C:cytoplasm"/>
    <property type="evidence" value="ECO:0007669"/>
    <property type="project" value="TreeGrafter"/>
</dbReference>
<feature type="non-terminal residue" evidence="3">
    <location>
        <position position="65"/>
    </location>
</feature>
<comment type="similarity">
    <text evidence="1">Belongs to the PDE6D/unc-119 family.</text>
</comment>
<dbReference type="InterPro" id="IPR008015">
    <property type="entry name" value="PDED_dom"/>
</dbReference>
<gene>
    <name evidence="3" type="ORF">Cvel_28508</name>
</gene>
<protein>
    <recommendedName>
        <fullName evidence="2">GMP phosphodiesterase delta subunit domain-containing protein</fullName>
    </recommendedName>
</protein>
<accession>A0A0G4HKP9</accession>
<proteinExistence type="inferred from homology"/>
<reference evidence="3" key="1">
    <citation type="submission" date="2014-11" db="EMBL/GenBank/DDBJ databases">
        <authorList>
            <person name="Otto D Thomas"/>
            <person name="Naeem Raeece"/>
        </authorList>
    </citation>
    <scope>NUCLEOTIDE SEQUENCE</scope>
</reference>
<dbReference type="Pfam" id="PF05351">
    <property type="entry name" value="GMP_PDE_delta"/>
    <property type="match status" value="1"/>
</dbReference>
<name>A0A0G4HKP9_9ALVE</name>
<evidence type="ECO:0000313" key="3">
    <source>
        <dbReference type="EMBL" id="CEM44668.1"/>
    </source>
</evidence>
<dbReference type="PANTHER" id="PTHR12976">
    <property type="entry name" value="RETINAL ROD RHODOPSIN-SENSITIVE CGMP 3',5'-CYCLIC PHOSPHODIESTERASE DELTA-SUBUNIT"/>
    <property type="match status" value="1"/>
</dbReference>
<sequence>MATDTGSPFSINSMNMRDAETGELLWECGKWDLSSKLLQATIPKKILKCKAVSREINFSSKNAIV</sequence>
<organism evidence="3">
    <name type="scientific">Chromera velia CCMP2878</name>
    <dbReference type="NCBI Taxonomy" id="1169474"/>
    <lineage>
        <taxon>Eukaryota</taxon>
        <taxon>Sar</taxon>
        <taxon>Alveolata</taxon>
        <taxon>Colpodellida</taxon>
        <taxon>Chromeraceae</taxon>
        <taxon>Chromera</taxon>
    </lineage>
</organism>
<dbReference type="AlphaFoldDB" id="A0A0G4HKP9"/>
<dbReference type="InterPro" id="IPR037036">
    <property type="entry name" value="PDED_dom_sf"/>
</dbReference>
<dbReference type="InterPro" id="IPR014756">
    <property type="entry name" value="Ig_E-set"/>
</dbReference>